<dbReference type="PANTHER" id="PTHR33112">
    <property type="entry name" value="DOMAIN PROTEIN, PUTATIVE-RELATED"/>
    <property type="match status" value="1"/>
</dbReference>
<name>A0A428RZY4_9HYPO</name>
<dbReference type="Proteomes" id="UP000288429">
    <property type="component" value="Unassembled WGS sequence"/>
</dbReference>
<gene>
    <name evidence="2" type="ORF">CDV31_016864</name>
</gene>
<evidence type="ECO:0000259" key="1">
    <source>
        <dbReference type="Pfam" id="PF06985"/>
    </source>
</evidence>
<keyword evidence="3" id="KW-1185">Reference proteome</keyword>
<organism evidence="2 3">
    <name type="scientific">Fusarium ambrosium</name>
    <dbReference type="NCBI Taxonomy" id="131363"/>
    <lineage>
        <taxon>Eukaryota</taxon>
        <taxon>Fungi</taxon>
        <taxon>Dikarya</taxon>
        <taxon>Ascomycota</taxon>
        <taxon>Pezizomycotina</taxon>
        <taxon>Sordariomycetes</taxon>
        <taxon>Hypocreomycetidae</taxon>
        <taxon>Hypocreales</taxon>
        <taxon>Nectriaceae</taxon>
        <taxon>Fusarium</taxon>
        <taxon>Fusarium solani species complex</taxon>
    </lineage>
</organism>
<dbReference type="EMBL" id="NIZV01000665">
    <property type="protein sequence ID" value="RSL83127.1"/>
    <property type="molecule type" value="Genomic_DNA"/>
</dbReference>
<reference evidence="2 3" key="1">
    <citation type="submission" date="2017-06" db="EMBL/GenBank/DDBJ databases">
        <title>Cmopartive genomic analysis of Ambrosia Fusariam Clade fungi.</title>
        <authorList>
            <person name="Stajich J.E."/>
            <person name="Carrillo J."/>
            <person name="Kijimoto T."/>
            <person name="Eskalen A."/>
            <person name="O'Donnell K."/>
            <person name="Kasson M."/>
        </authorList>
    </citation>
    <scope>NUCLEOTIDE SEQUENCE [LARGE SCALE GENOMIC DNA]</scope>
    <source>
        <strain evidence="2 3">NRRL 20438</strain>
    </source>
</reference>
<dbReference type="AlphaFoldDB" id="A0A428RZY4"/>
<proteinExistence type="predicted"/>
<feature type="domain" description="Heterokaryon incompatibility" evidence="1">
    <location>
        <begin position="231"/>
        <end position="390"/>
    </location>
</feature>
<dbReference type="PANTHER" id="PTHR33112:SF9">
    <property type="entry name" value="HETEROKARYON INCOMPATIBILITY DOMAIN-CONTAINING PROTEIN"/>
    <property type="match status" value="1"/>
</dbReference>
<sequence>MFYASGPICSTCQSFLSAYLQATIYDARSEHVLAPNFASLNASANSGCSLCQIVRQYCLYQWSNTLLLSNEHQITLAISNAHQDFLRQMSRSNPNIYNEVANVTAYRRPMMDVGLENNWSVGVLLGREYSPYCFGRLEVASPKPISHLLSTEYAEQSIYSDKGIAVVAAQAKNWLNICCKDHETCAGFTAIGGHESKKIIPTRLIDVGNDEQGQPAKLHIVSEDDGTDIEYLTLSYAWGPVTDFPKTTKSNLQGMMTRLPWSKLPRTIQDAIVFTRAMGIKYLWVDALCILQAKGPRDQAHKADWRHEAARFGHYYQNSVLTLAATGSSSSDQGLFLTRLGLSVPKEPLTYQEMSSSGSVNEVVIRPAPPEWHKEIKHSPLLQRGWAIQERYLSKRILHFTSNCVLWECDRLRATEADPSGSQMELIRRTPDGDPGFISIFRGNKDDNSEVQLGWRSFIESYAGTLFSYPSDRLPALSGIAESMKHRIGGNYIAGLWENSIHQDLCWMATEPFSESFQKVHTLPSWSWATVGKHVSFLPLTSPEVQVKSWKLKNNGADTSGQVSGAKLRLHGRFKELNLSDLGLRPNPDPDVIDNVLKVDHSTHARREQPCAYLDTTVTRDISLQNHPCLLIGTGRHNRSSQRLDCYEGCALILEATGKRRGRFEEFRRIGFIAYIPWFDSEMPIKERTIDLI</sequence>
<dbReference type="InterPro" id="IPR010730">
    <property type="entry name" value="HET"/>
</dbReference>
<evidence type="ECO:0000313" key="3">
    <source>
        <dbReference type="Proteomes" id="UP000288429"/>
    </source>
</evidence>
<comment type="caution">
    <text evidence="2">The sequence shown here is derived from an EMBL/GenBank/DDBJ whole genome shotgun (WGS) entry which is preliminary data.</text>
</comment>
<dbReference type="Pfam" id="PF06985">
    <property type="entry name" value="HET"/>
    <property type="match status" value="1"/>
</dbReference>
<protein>
    <recommendedName>
        <fullName evidence="1">Heterokaryon incompatibility domain-containing protein</fullName>
    </recommendedName>
</protein>
<evidence type="ECO:0000313" key="2">
    <source>
        <dbReference type="EMBL" id="RSL83127.1"/>
    </source>
</evidence>
<accession>A0A428RZY4</accession>